<dbReference type="InterPro" id="IPR027417">
    <property type="entry name" value="P-loop_NTPase"/>
</dbReference>
<comment type="similarity">
    <text evidence="2">Belongs to the etk/wzc family.</text>
</comment>
<gene>
    <name evidence="17" type="ORF">SAMN05421733_10632</name>
</gene>
<evidence type="ECO:0000259" key="15">
    <source>
        <dbReference type="Pfam" id="PF13614"/>
    </source>
</evidence>
<protein>
    <submittedName>
        <fullName evidence="17">Tyrosine-protein kinase Etk/Wzc</fullName>
    </submittedName>
</protein>
<dbReference type="OrthoDB" id="9775724at2"/>
<dbReference type="EMBL" id="FMYL01000006">
    <property type="protein sequence ID" value="SDB94024.1"/>
    <property type="molecule type" value="Genomic_DNA"/>
</dbReference>
<dbReference type="SUPFAM" id="SSF52540">
    <property type="entry name" value="P-loop containing nucleoside triphosphate hydrolases"/>
    <property type="match status" value="1"/>
</dbReference>
<evidence type="ECO:0000259" key="16">
    <source>
        <dbReference type="Pfam" id="PF13807"/>
    </source>
</evidence>
<dbReference type="RefSeq" id="WP_092748113.1">
    <property type="nucleotide sequence ID" value="NZ_FMYL01000006.1"/>
</dbReference>
<keyword evidence="7" id="KW-0547">Nucleotide-binding</keyword>
<comment type="subcellular location">
    <subcellularLocation>
        <location evidence="1">Cell inner membrane</location>
        <topology evidence="1">Multi-pass membrane protein</topology>
    </subcellularLocation>
</comment>
<comment type="catalytic activity">
    <reaction evidence="13">
        <text>L-tyrosyl-[protein] + ATP = O-phospho-L-tyrosyl-[protein] + ADP + H(+)</text>
        <dbReference type="Rhea" id="RHEA:10596"/>
        <dbReference type="Rhea" id="RHEA-COMP:10136"/>
        <dbReference type="Rhea" id="RHEA-COMP:20101"/>
        <dbReference type="ChEBI" id="CHEBI:15378"/>
        <dbReference type="ChEBI" id="CHEBI:30616"/>
        <dbReference type="ChEBI" id="CHEBI:46858"/>
        <dbReference type="ChEBI" id="CHEBI:61978"/>
        <dbReference type="ChEBI" id="CHEBI:456216"/>
    </reaction>
</comment>
<keyword evidence="18" id="KW-1185">Reference proteome</keyword>
<keyword evidence="5" id="KW-0808">Transferase</keyword>
<keyword evidence="6" id="KW-0812">Transmembrane</keyword>
<dbReference type="InterPro" id="IPR025669">
    <property type="entry name" value="AAA_dom"/>
</dbReference>
<keyword evidence="11" id="KW-0472">Membrane</keyword>
<dbReference type="GO" id="GO:0042802">
    <property type="term" value="F:identical protein binding"/>
    <property type="evidence" value="ECO:0007669"/>
    <property type="project" value="UniProtKB-ARBA"/>
</dbReference>
<evidence type="ECO:0000256" key="10">
    <source>
        <dbReference type="ARBA" id="ARBA00022989"/>
    </source>
</evidence>
<dbReference type="InterPro" id="IPR032807">
    <property type="entry name" value="GNVR"/>
</dbReference>
<evidence type="ECO:0000256" key="1">
    <source>
        <dbReference type="ARBA" id="ARBA00004429"/>
    </source>
</evidence>
<evidence type="ECO:0000256" key="3">
    <source>
        <dbReference type="ARBA" id="ARBA00022475"/>
    </source>
</evidence>
<evidence type="ECO:0000256" key="4">
    <source>
        <dbReference type="ARBA" id="ARBA00022519"/>
    </source>
</evidence>
<sequence>MSYTYTPQKPEDTIDLKELFFSLIVQWKVIIICILIALVCAILYLRVTPKVYAVDAMVQVEDKSGASSALLGKELSGIMGAGSLGGSQVADGEVEILKSRLVLGSTIQQLNLDIAIVPKNNSLITKIFSPLKFNTQYAARGVLVYQDKANFQIKKLNVPQAFLDEPLLLSFNANGYTLTDQKTEQVVFKGQLNTVEQQKDIADGGWAVEIDTKDRIQDEYIITKNAITTATNNFLASYSAQEKGKQTNIIGLSYQGTDKQLITEALNRVLSNYKQQNIESSSAQKAQTLSFLNKQLPILKEDLDTAEKIFNRFREKNNTVDVNQEAQLYLKQSVDLETQKIVLKEKQAELQAKYTSEHPMVLQINAQITAIDQKIAELNSSLKKLPETQRQYLQLYREVEVKSELYTSLLNTYQTMSVAKAGEIGNVRIIDTAIEPIKSIKPRNLIILALSVIVGMFFGVMIALTRNLLRTGIKDTSEIETQFDLPVYATVPRSPQQIIKDKLLKKKKHIPLLAIKDSDDVAIESLRSLRTAIHFALAKTENKVIMISGASPAVGKSFISANLAAILAQSGSRILLIDGDMRRGYLHKYFSDENENGLAEVLLEKANINTVIKTTDLEKLHFLGRGKNPSHPSELLNTGLFEQMLAQLKNEYDHIIIDTPPVLAVTDATIVSQFSDVNLLVVRFAKTSKKELELTINRFSNSNSPIHGVVLNDIQRSGGYGYGYNYAYDYKPKK</sequence>
<feature type="domain" description="AAA" evidence="15">
    <location>
        <begin position="543"/>
        <end position="689"/>
    </location>
</feature>
<dbReference type="InterPro" id="IPR005702">
    <property type="entry name" value="Wzc-like_C"/>
</dbReference>
<feature type="domain" description="Tyrosine-protein kinase G-rich" evidence="16">
    <location>
        <begin position="387"/>
        <end position="467"/>
    </location>
</feature>
<evidence type="ECO:0000256" key="12">
    <source>
        <dbReference type="ARBA" id="ARBA00023137"/>
    </source>
</evidence>
<dbReference type="FunFam" id="3.40.50.300:FF:000527">
    <property type="entry name" value="Tyrosine-protein kinase etk"/>
    <property type="match status" value="1"/>
</dbReference>
<evidence type="ECO:0000256" key="6">
    <source>
        <dbReference type="ARBA" id="ARBA00022692"/>
    </source>
</evidence>
<dbReference type="Pfam" id="PF13807">
    <property type="entry name" value="GNVR"/>
    <property type="match status" value="1"/>
</dbReference>
<evidence type="ECO:0000313" key="17">
    <source>
        <dbReference type="EMBL" id="SDB94024.1"/>
    </source>
</evidence>
<dbReference type="Pfam" id="PF02706">
    <property type="entry name" value="Wzz"/>
    <property type="match status" value="1"/>
</dbReference>
<dbReference type="AlphaFoldDB" id="A0A1G6HIK6"/>
<dbReference type="GO" id="GO:0004713">
    <property type="term" value="F:protein tyrosine kinase activity"/>
    <property type="evidence" value="ECO:0007669"/>
    <property type="project" value="UniProtKB-KW"/>
</dbReference>
<dbReference type="Pfam" id="PF13614">
    <property type="entry name" value="AAA_31"/>
    <property type="match status" value="1"/>
</dbReference>
<evidence type="ECO:0000256" key="8">
    <source>
        <dbReference type="ARBA" id="ARBA00022777"/>
    </source>
</evidence>
<feature type="domain" description="Polysaccharide chain length determinant N-terminal" evidence="14">
    <location>
        <begin position="12"/>
        <end position="110"/>
    </location>
</feature>
<evidence type="ECO:0000256" key="7">
    <source>
        <dbReference type="ARBA" id="ARBA00022741"/>
    </source>
</evidence>
<keyword evidence="3" id="KW-1003">Cell membrane</keyword>
<evidence type="ECO:0000313" key="18">
    <source>
        <dbReference type="Proteomes" id="UP000242501"/>
    </source>
</evidence>
<evidence type="ECO:0000256" key="2">
    <source>
        <dbReference type="ARBA" id="ARBA00008883"/>
    </source>
</evidence>
<evidence type="ECO:0000256" key="5">
    <source>
        <dbReference type="ARBA" id="ARBA00022679"/>
    </source>
</evidence>
<name>A0A1G6HIK6_9GAMM</name>
<dbReference type="STRING" id="1219383.SAMN05421733_10632"/>
<reference evidence="18" key="1">
    <citation type="submission" date="2016-09" db="EMBL/GenBank/DDBJ databases">
        <authorList>
            <person name="Varghese N."/>
            <person name="Submissions S."/>
        </authorList>
    </citation>
    <scope>NUCLEOTIDE SEQUENCE [LARGE SCALE GENOMIC DNA]</scope>
    <source>
        <strain evidence="18">ANC 4422</strain>
    </source>
</reference>
<dbReference type="InterPro" id="IPR003856">
    <property type="entry name" value="LPS_length_determ_N"/>
</dbReference>
<keyword evidence="8 17" id="KW-0418">Kinase</keyword>
<keyword evidence="4" id="KW-0997">Cell inner membrane</keyword>
<dbReference type="GO" id="GO:0005524">
    <property type="term" value="F:ATP binding"/>
    <property type="evidence" value="ECO:0007669"/>
    <property type="project" value="UniProtKB-KW"/>
</dbReference>
<evidence type="ECO:0000259" key="14">
    <source>
        <dbReference type="Pfam" id="PF02706"/>
    </source>
</evidence>
<proteinExistence type="inferred from homology"/>
<keyword evidence="9" id="KW-0067">ATP-binding</keyword>
<dbReference type="GO" id="GO:0005886">
    <property type="term" value="C:plasma membrane"/>
    <property type="evidence" value="ECO:0007669"/>
    <property type="project" value="UniProtKB-SubCell"/>
</dbReference>
<dbReference type="Proteomes" id="UP000242501">
    <property type="component" value="Unassembled WGS sequence"/>
</dbReference>
<evidence type="ECO:0000256" key="11">
    <source>
        <dbReference type="ARBA" id="ARBA00023136"/>
    </source>
</evidence>
<dbReference type="Gene3D" id="3.40.50.300">
    <property type="entry name" value="P-loop containing nucleotide triphosphate hydrolases"/>
    <property type="match status" value="1"/>
</dbReference>
<keyword evidence="12" id="KW-0829">Tyrosine-protein kinase</keyword>
<evidence type="ECO:0000256" key="13">
    <source>
        <dbReference type="ARBA" id="ARBA00053015"/>
    </source>
</evidence>
<dbReference type="PANTHER" id="PTHR32309">
    <property type="entry name" value="TYROSINE-PROTEIN KINASE"/>
    <property type="match status" value="1"/>
</dbReference>
<dbReference type="PANTHER" id="PTHR32309:SF32">
    <property type="entry name" value="TYROSINE-PROTEIN KINASE ETK-RELATED"/>
    <property type="match status" value="1"/>
</dbReference>
<dbReference type="NCBIfam" id="TIGR01007">
    <property type="entry name" value="eps_fam"/>
    <property type="match status" value="1"/>
</dbReference>
<organism evidence="17 18">
    <name type="scientific">Acinetobacter boissieri</name>
    <dbReference type="NCBI Taxonomy" id="1219383"/>
    <lineage>
        <taxon>Bacteria</taxon>
        <taxon>Pseudomonadati</taxon>
        <taxon>Pseudomonadota</taxon>
        <taxon>Gammaproteobacteria</taxon>
        <taxon>Moraxellales</taxon>
        <taxon>Moraxellaceae</taxon>
        <taxon>Acinetobacter</taxon>
    </lineage>
</organism>
<keyword evidence="10" id="KW-1133">Transmembrane helix</keyword>
<dbReference type="InterPro" id="IPR050445">
    <property type="entry name" value="Bact_polysacc_biosynth/exp"/>
</dbReference>
<evidence type="ECO:0000256" key="9">
    <source>
        <dbReference type="ARBA" id="ARBA00022840"/>
    </source>
</evidence>
<accession>A0A1G6HIK6</accession>
<dbReference type="CDD" id="cd05387">
    <property type="entry name" value="BY-kinase"/>
    <property type="match status" value="1"/>
</dbReference>